<dbReference type="OrthoDB" id="5298149at2"/>
<evidence type="ECO:0000259" key="1">
    <source>
        <dbReference type="SMART" id="SM00881"/>
    </source>
</evidence>
<protein>
    <submittedName>
        <fullName evidence="2">CoA-binding protein</fullName>
    </submittedName>
</protein>
<reference evidence="2 3" key="1">
    <citation type="submission" date="2018-04" db="EMBL/GenBank/DDBJ databases">
        <title>Complete genome sequence of Hydrogenophilus thermoluteolus TH-1.</title>
        <authorList>
            <person name="Arai H."/>
        </authorList>
    </citation>
    <scope>NUCLEOTIDE SEQUENCE [LARGE SCALE GENOMIC DNA]</scope>
    <source>
        <strain evidence="2 3">TH-1</strain>
    </source>
</reference>
<sequence length="140" mass="15509">MIPNPNDETLKTLLTNARRIAVVGISDKPDRASYRVARYLRDAGYEILPINPRLTTWEGLPAYPTLADVPGAIDIIDVFRKAEDVPPVVTAALAKGCQTFWLQLGIRNDAAVEPLIARGITVVQDRCLKIEHQRLITPPN</sequence>
<feature type="domain" description="CoA-binding" evidence="1">
    <location>
        <begin position="14"/>
        <end position="106"/>
    </location>
</feature>
<dbReference type="KEGG" id="htl:HPTL_1923"/>
<dbReference type="AlphaFoldDB" id="A0A2Z6E071"/>
<name>A0A2Z6E071_HYDTE</name>
<keyword evidence="3" id="KW-1185">Reference proteome</keyword>
<dbReference type="SMART" id="SM00881">
    <property type="entry name" value="CoA_binding"/>
    <property type="match status" value="1"/>
</dbReference>
<dbReference type="Gene3D" id="3.40.50.720">
    <property type="entry name" value="NAD(P)-binding Rossmann-like Domain"/>
    <property type="match status" value="1"/>
</dbReference>
<dbReference type="RefSeq" id="WP_119335832.1">
    <property type="nucleotide sequence ID" value="NZ_AP018558.1"/>
</dbReference>
<accession>A0A2Z6E071</accession>
<dbReference type="PANTHER" id="PTHR33303">
    <property type="entry name" value="CYTOPLASMIC PROTEIN-RELATED"/>
    <property type="match status" value="1"/>
</dbReference>
<dbReference type="EMBL" id="AP018558">
    <property type="protein sequence ID" value="BBD78177.1"/>
    <property type="molecule type" value="Genomic_DNA"/>
</dbReference>
<dbReference type="InterPro" id="IPR003781">
    <property type="entry name" value="CoA-bd"/>
</dbReference>
<dbReference type="Pfam" id="PF13380">
    <property type="entry name" value="CoA_binding_2"/>
    <property type="match status" value="1"/>
</dbReference>
<dbReference type="Proteomes" id="UP000262004">
    <property type="component" value="Chromosome"/>
</dbReference>
<dbReference type="SUPFAM" id="SSF51735">
    <property type="entry name" value="NAD(P)-binding Rossmann-fold domains"/>
    <property type="match status" value="1"/>
</dbReference>
<evidence type="ECO:0000313" key="2">
    <source>
        <dbReference type="EMBL" id="BBD78177.1"/>
    </source>
</evidence>
<organism evidence="2 3">
    <name type="scientific">Hydrogenophilus thermoluteolus</name>
    <name type="common">Pseudomonas hydrogenothermophila</name>
    <dbReference type="NCBI Taxonomy" id="297"/>
    <lineage>
        <taxon>Bacteria</taxon>
        <taxon>Pseudomonadati</taxon>
        <taxon>Pseudomonadota</taxon>
        <taxon>Hydrogenophilia</taxon>
        <taxon>Hydrogenophilales</taxon>
        <taxon>Hydrogenophilaceae</taxon>
        <taxon>Hydrogenophilus</taxon>
    </lineage>
</organism>
<evidence type="ECO:0000313" key="3">
    <source>
        <dbReference type="Proteomes" id="UP000262004"/>
    </source>
</evidence>
<proteinExistence type="predicted"/>
<gene>
    <name evidence="2" type="ORF">HPTL_1923</name>
</gene>
<dbReference type="InterPro" id="IPR036291">
    <property type="entry name" value="NAD(P)-bd_dom_sf"/>
</dbReference>
<dbReference type="PANTHER" id="PTHR33303:SF2">
    <property type="entry name" value="COA-BINDING DOMAIN-CONTAINING PROTEIN"/>
    <property type="match status" value="1"/>
</dbReference>